<evidence type="ECO:0000256" key="1">
    <source>
        <dbReference type="ARBA" id="ARBA00022714"/>
    </source>
</evidence>
<dbReference type="PANTHER" id="PTHR44379">
    <property type="entry name" value="OXIDOREDUCTASE WITH IRON-SULFUR SUBUNIT"/>
    <property type="match status" value="1"/>
</dbReference>
<dbReference type="Gene3D" id="1.10.150.120">
    <property type="entry name" value="[2Fe-2S]-binding domain"/>
    <property type="match status" value="1"/>
</dbReference>
<dbReference type="GO" id="GO:0046872">
    <property type="term" value="F:metal ion binding"/>
    <property type="evidence" value="ECO:0007669"/>
    <property type="project" value="UniProtKB-KW"/>
</dbReference>
<name>A0A3C1KP90_9GAMM</name>
<feature type="domain" description="2Fe-2S ferredoxin-type" evidence="6">
    <location>
        <begin position="1"/>
        <end position="76"/>
    </location>
</feature>
<comment type="caution">
    <text evidence="7">The sequence shown here is derived from an EMBL/GenBank/DDBJ whole genome shotgun (WGS) entry which is preliminary data.</text>
</comment>
<dbReference type="InterPro" id="IPR002888">
    <property type="entry name" value="2Fe-2S-bd"/>
</dbReference>
<dbReference type="EMBL" id="DMND01000152">
    <property type="protein sequence ID" value="HAN28308.1"/>
    <property type="molecule type" value="Genomic_DNA"/>
</dbReference>
<dbReference type="InterPro" id="IPR012675">
    <property type="entry name" value="Beta-grasp_dom_sf"/>
</dbReference>
<dbReference type="GO" id="GO:0016491">
    <property type="term" value="F:oxidoreductase activity"/>
    <property type="evidence" value="ECO:0007669"/>
    <property type="project" value="UniProtKB-KW"/>
</dbReference>
<reference evidence="7 8" key="1">
    <citation type="journal article" date="2018" name="Nat. Biotechnol.">
        <title>A standardized bacterial taxonomy based on genome phylogeny substantially revises the tree of life.</title>
        <authorList>
            <person name="Parks D.H."/>
            <person name="Chuvochina M."/>
            <person name="Waite D.W."/>
            <person name="Rinke C."/>
            <person name="Skarshewski A."/>
            <person name="Chaumeil P.A."/>
            <person name="Hugenholtz P."/>
        </authorList>
    </citation>
    <scope>NUCLEOTIDE SEQUENCE [LARGE SCALE GENOMIC DNA]</scope>
    <source>
        <strain evidence="7">UBA9158</strain>
    </source>
</reference>
<evidence type="ECO:0000313" key="8">
    <source>
        <dbReference type="Proteomes" id="UP000259273"/>
    </source>
</evidence>
<keyword evidence="2" id="KW-0479">Metal-binding</keyword>
<dbReference type="InterPro" id="IPR051452">
    <property type="entry name" value="Diverse_Oxidoreductases"/>
</dbReference>
<dbReference type="Proteomes" id="UP000259273">
    <property type="component" value="Unassembled WGS sequence"/>
</dbReference>
<dbReference type="CDD" id="cd00207">
    <property type="entry name" value="fer2"/>
    <property type="match status" value="1"/>
</dbReference>
<keyword evidence="4" id="KW-0408">Iron</keyword>
<dbReference type="InterPro" id="IPR001041">
    <property type="entry name" value="2Fe-2S_ferredoxin-type"/>
</dbReference>
<keyword evidence="5" id="KW-0411">Iron-sulfur</keyword>
<gene>
    <name evidence="7" type="ORF">DCP75_11425</name>
</gene>
<evidence type="ECO:0000256" key="4">
    <source>
        <dbReference type="ARBA" id="ARBA00023004"/>
    </source>
</evidence>
<evidence type="ECO:0000256" key="3">
    <source>
        <dbReference type="ARBA" id="ARBA00023002"/>
    </source>
</evidence>
<keyword evidence="1" id="KW-0001">2Fe-2S</keyword>
<dbReference type="FunFam" id="1.10.150.120:FF:000003">
    <property type="entry name" value="Carbon monoxide dehydrogenase, small subunit"/>
    <property type="match status" value="1"/>
</dbReference>
<keyword evidence="3" id="KW-0560">Oxidoreductase</keyword>
<dbReference type="Pfam" id="PF01799">
    <property type="entry name" value="Fer2_2"/>
    <property type="match status" value="1"/>
</dbReference>
<dbReference type="STRING" id="1121937.GCA_000423125_00464"/>
<dbReference type="FunFam" id="3.10.20.30:FF:000020">
    <property type="entry name" value="Xanthine dehydrogenase iron-sulfur subunit"/>
    <property type="match status" value="1"/>
</dbReference>
<protein>
    <submittedName>
        <fullName evidence="7">(2Fe-2S)-binding protein</fullName>
    </submittedName>
</protein>
<dbReference type="AlphaFoldDB" id="A0A3C1KP90"/>
<dbReference type="InterPro" id="IPR036010">
    <property type="entry name" value="2Fe-2S_ferredoxin-like_sf"/>
</dbReference>
<dbReference type="Gene3D" id="3.10.20.30">
    <property type="match status" value="1"/>
</dbReference>
<evidence type="ECO:0000256" key="2">
    <source>
        <dbReference type="ARBA" id="ARBA00022723"/>
    </source>
</evidence>
<evidence type="ECO:0000313" key="7">
    <source>
        <dbReference type="EMBL" id="HAN28308.1"/>
    </source>
</evidence>
<dbReference type="SUPFAM" id="SSF47741">
    <property type="entry name" value="CO dehydrogenase ISP C-domain like"/>
    <property type="match status" value="1"/>
</dbReference>
<dbReference type="InterPro" id="IPR036884">
    <property type="entry name" value="2Fe-2S-bd_dom_sf"/>
</dbReference>
<dbReference type="PANTHER" id="PTHR44379:SF2">
    <property type="entry name" value="BLR6218 PROTEIN"/>
    <property type="match status" value="1"/>
</dbReference>
<accession>A0A3C1KP90</accession>
<evidence type="ECO:0000256" key="5">
    <source>
        <dbReference type="ARBA" id="ARBA00023014"/>
    </source>
</evidence>
<dbReference type="GO" id="GO:0051537">
    <property type="term" value="F:2 iron, 2 sulfur cluster binding"/>
    <property type="evidence" value="ECO:0007669"/>
    <property type="project" value="UniProtKB-KW"/>
</dbReference>
<dbReference type="PROSITE" id="PS00197">
    <property type="entry name" value="2FE2S_FER_1"/>
    <property type="match status" value="1"/>
</dbReference>
<dbReference type="PROSITE" id="PS51085">
    <property type="entry name" value="2FE2S_FER_2"/>
    <property type="match status" value="1"/>
</dbReference>
<proteinExistence type="predicted"/>
<organism evidence="7 8">
    <name type="scientific">Haliea salexigens</name>
    <dbReference type="NCBI Taxonomy" id="287487"/>
    <lineage>
        <taxon>Bacteria</taxon>
        <taxon>Pseudomonadati</taxon>
        <taxon>Pseudomonadota</taxon>
        <taxon>Gammaproteobacteria</taxon>
        <taxon>Cellvibrionales</taxon>
        <taxon>Halieaceae</taxon>
        <taxon>Haliea</taxon>
    </lineage>
</organism>
<dbReference type="InterPro" id="IPR006058">
    <property type="entry name" value="2Fe2S_fd_BS"/>
</dbReference>
<dbReference type="SUPFAM" id="SSF54292">
    <property type="entry name" value="2Fe-2S ferredoxin-like"/>
    <property type="match status" value="1"/>
</dbReference>
<dbReference type="Pfam" id="PF00111">
    <property type="entry name" value="Fer2"/>
    <property type="match status" value="1"/>
</dbReference>
<sequence>MMKLTVNGTQREVDCEPDMPLLWALRDLLQLRGTKYGCGKGLCGACTVHLDGQARRSCQVTVADASGAAITTIEGLSADGQHPLQQAWREHNVPQCGYCQPGQIMAASALLAANPGASDDEIRSTMSGNLCRCGTYPRIHAAIKSAQYTNAAVEKAEDEA</sequence>
<evidence type="ECO:0000259" key="6">
    <source>
        <dbReference type="PROSITE" id="PS51085"/>
    </source>
</evidence>